<evidence type="ECO:0000256" key="6">
    <source>
        <dbReference type="ARBA" id="ARBA00023128"/>
    </source>
</evidence>
<accession>A0AAN9UWL8</accession>
<evidence type="ECO:0000313" key="9">
    <source>
        <dbReference type="EMBL" id="KAK7750569.1"/>
    </source>
</evidence>
<dbReference type="InterPro" id="IPR052374">
    <property type="entry name" value="SERAC1"/>
</dbReference>
<keyword evidence="7" id="KW-0472">Membrane</keyword>
<dbReference type="GO" id="GO:0005783">
    <property type="term" value="C:endoplasmic reticulum"/>
    <property type="evidence" value="ECO:0007669"/>
    <property type="project" value="UniProtKB-SubCell"/>
</dbReference>
<proteinExistence type="predicted"/>
<dbReference type="AlphaFoldDB" id="A0AAN9UWL8"/>
<sequence length="361" mass="41665">MLYGYSTKLQNSQSFQSIKDIAHNFIGQLLAYGWGFPSAKPIAFLAHSLGGLVLKDALVQLDKSQDQTYKTLLGLIRGVVFFGVPNLGMEQSHFHAIVRNNPNETLVDDIARNSPYLRRLNEAFDEGSFNSKLQWFWAFETSESPTVREDQPEWTTGHPATLNMVVRETSLTNVEEADFMSATSRTVQLYIRELQAEQERTKSLMYMKRLEPFLISMQQLEHVGEALRLFDSMPQVMAYVWSIEQIKERISRNTRLIENQVSIVEFEVIRTESAMTDQRFQRHKAAHDNDRRAIVAQWLSPFNGDIEQDRHRKARSFCKDPGRWLLNNSQFQQWFGEKDCLTPFLWLSGIPGAGMKLSSKF</sequence>
<evidence type="ECO:0000256" key="7">
    <source>
        <dbReference type="ARBA" id="ARBA00023136"/>
    </source>
</evidence>
<organism evidence="9 10">
    <name type="scientific">Diatrype stigma</name>
    <dbReference type="NCBI Taxonomy" id="117547"/>
    <lineage>
        <taxon>Eukaryota</taxon>
        <taxon>Fungi</taxon>
        <taxon>Dikarya</taxon>
        <taxon>Ascomycota</taxon>
        <taxon>Pezizomycotina</taxon>
        <taxon>Sordariomycetes</taxon>
        <taxon>Xylariomycetidae</taxon>
        <taxon>Xylariales</taxon>
        <taxon>Diatrypaceae</taxon>
        <taxon>Diatrype</taxon>
    </lineage>
</organism>
<evidence type="ECO:0000256" key="3">
    <source>
        <dbReference type="ARBA" id="ARBA00004370"/>
    </source>
</evidence>
<keyword evidence="10" id="KW-1185">Reference proteome</keyword>
<dbReference type="Pfam" id="PF24883">
    <property type="entry name" value="NPHP3_N"/>
    <property type="match status" value="1"/>
</dbReference>
<keyword evidence="5" id="KW-0256">Endoplasmic reticulum</keyword>
<dbReference type="Gene3D" id="3.40.50.1820">
    <property type="entry name" value="alpha/beta hydrolase"/>
    <property type="match status" value="1"/>
</dbReference>
<evidence type="ECO:0000313" key="10">
    <source>
        <dbReference type="Proteomes" id="UP001320420"/>
    </source>
</evidence>
<evidence type="ECO:0000259" key="8">
    <source>
        <dbReference type="Pfam" id="PF24883"/>
    </source>
</evidence>
<evidence type="ECO:0000256" key="4">
    <source>
        <dbReference type="ARBA" id="ARBA00022737"/>
    </source>
</evidence>
<evidence type="ECO:0000256" key="2">
    <source>
        <dbReference type="ARBA" id="ARBA00004240"/>
    </source>
</evidence>
<dbReference type="GO" id="GO:0016020">
    <property type="term" value="C:membrane"/>
    <property type="evidence" value="ECO:0007669"/>
    <property type="project" value="UniProtKB-SubCell"/>
</dbReference>
<feature type="domain" description="Nephrocystin 3-like N-terminal" evidence="8">
    <location>
        <begin position="322"/>
        <end position="354"/>
    </location>
</feature>
<dbReference type="PANTHER" id="PTHR48182:SF2">
    <property type="entry name" value="PROTEIN SERAC1"/>
    <property type="match status" value="1"/>
</dbReference>
<dbReference type="PANTHER" id="PTHR48182">
    <property type="entry name" value="PROTEIN SERAC1"/>
    <property type="match status" value="1"/>
</dbReference>
<dbReference type="Proteomes" id="UP001320420">
    <property type="component" value="Unassembled WGS sequence"/>
</dbReference>
<dbReference type="EMBL" id="JAKJXP020000062">
    <property type="protein sequence ID" value="KAK7750569.1"/>
    <property type="molecule type" value="Genomic_DNA"/>
</dbReference>
<gene>
    <name evidence="9" type="ORF">SLS62_007545</name>
</gene>
<protein>
    <recommendedName>
        <fullName evidence="8">Nephrocystin 3-like N-terminal domain-containing protein</fullName>
    </recommendedName>
</protein>
<dbReference type="InterPro" id="IPR056884">
    <property type="entry name" value="NPHP3-like_N"/>
</dbReference>
<reference evidence="9 10" key="1">
    <citation type="submission" date="2024-02" db="EMBL/GenBank/DDBJ databases">
        <title>De novo assembly and annotation of 12 fungi associated with fruit tree decline syndrome in Ontario, Canada.</title>
        <authorList>
            <person name="Sulman M."/>
            <person name="Ellouze W."/>
            <person name="Ilyukhin E."/>
        </authorList>
    </citation>
    <scope>NUCLEOTIDE SEQUENCE [LARGE SCALE GENOMIC DNA]</scope>
    <source>
        <strain evidence="9 10">M11/M66-122</strain>
    </source>
</reference>
<comment type="subcellular location">
    <subcellularLocation>
        <location evidence="2">Endoplasmic reticulum</location>
    </subcellularLocation>
    <subcellularLocation>
        <location evidence="3">Membrane</location>
    </subcellularLocation>
    <subcellularLocation>
        <location evidence="1">Mitochondrion</location>
    </subcellularLocation>
</comment>
<dbReference type="InterPro" id="IPR029058">
    <property type="entry name" value="AB_hydrolase_fold"/>
</dbReference>
<keyword evidence="4" id="KW-0677">Repeat</keyword>
<evidence type="ECO:0000256" key="1">
    <source>
        <dbReference type="ARBA" id="ARBA00004173"/>
    </source>
</evidence>
<name>A0AAN9UWL8_9PEZI</name>
<comment type="caution">
    <text evidence="9">The sequence shown here is derived from an EMBL/GenBank/DDBJ whole genome shotgun (WGS) entry which is preliminary data.</text>
</comment>
<dbReference type="GO" id="GO:0005739">
    <property type="term" value="C:mitochondrion"/>
    <property type="evidence" value="ECO:0007669"/>
    <property type="project" value="UniProtKB-SubCell"/>
</dbReference>
<dbReference type="SUPFAM" id="SSF53474">
    <property type="entry name" value="alpha/beta-Hydrolases"/>
    <property type="match status" value="1"/>
</dbReference>
<evidence type="ECO:0000256" key="5">
    <source>
        <dbReference type="ARBA" id="ARBA00022824"/>
    </source>
</evidence>
<keyword evidence="6" id="KW-0496">Mitochondrion</keyword>